<dbReference type="OrthoDB" id="1608002at2759"/>
<evidence type="ECO:0000313" key="1">
    <source>
        <dbReference type="EMBL" id="CDJ52303.1"/>
    </source>
</evidence>
<organism evidence="1 2">
    <name type="scientific">Eimeria brunetti</name>
    <dbReference type="NCBI Taxonomy" id="51314"/>
    <lineage>
        <taxon>Eukaryota</taxon>
        <taxon>Sar</taxon>
        <taxon>Alveolata</taxon>
        <taxon>Apicomplexa</taxon>
        <taxon>Conoidasida</taxon>
        <taxon>Coccidia</taxon>
        <taxon>Eucoccidiorida</taxon>
        <taxon>Eimeriorina</taxon>
        <taxon>Eimeriidae</taxon>
        <taxon>Eimeria</taxon>
    </lineage>
</organism>
<dbReference type="Proteomes" id="UP000030750">
    <property type="component" value="Unassembled WGS sequence"/>
</dbReference>
<reference evidence="1" key="2">
    <citation type="submission" date="2013-10" db="EMBL/GenBank/DDBJ databases">
        <authorList>
            <person name="Aslett M."/>
        </authorList>
    </citation>
    <scope>NUCLEOTIDE SEQUENCE [LARGE SCALE GENOMIC DNA]</scope>
    <source>
        <strain evidence="1">Houghton</strain>
    </source>
</reference>
<protein>
    <submittedName>
        <fullName evidence="1">Uncharacterized protein</fullName>
    </submittedName>
</protein>
<proteinExistence type="predicted"/>
<keyword evidence="2" id="KW-1185">Reference proteome</keyword>
<gene>
    <name evidence="1" type="ORF">EBH_0048650</name>
</gene>
<sequence>MRRFNFSRRAQEIADSFTPQQLGYLFYGFGKSRFLDPPLYDCLLRFAVSALEGFSSHAIMAVPWALSRVAIRDPYALTQGLGVGGWELGVLGGRG</sequence>
<reference evidence="1" key="1">
    <citation type="submission" date="2013-10" db="EMBL/GenBank/DDBJ databases">
        <title>Genomic analysis of the causative agents of coccidiosis in chickens.</title>
        <authorList>
            <person name="Reid A.J."/>
            <person name="Blake D."/>
            <person name="Billington K."/>
            <person name="Browne H."/>
            <person name="Dunn M."/>
            <person name="Hung S."/>
            <person name="Kawahara F."/>
            <person name="Miranda-Saavedra D."/>
            <person name="Mourier T."/>
            <person name="Nagra H."/>
            <person name="Otto T.D."/>
            <person name="Rawlings N."/>
            <person name="Sanchez A."/>
            <person name="Sanders M."/>
            <person name="Subramaniam C."/>
            <person name="Tay Y."/>
            <person name="Dear P."/>
            <person name="Doerig C."/>
            <person name="Gruber A."/>
            <person name="Parkinson J."/>
            <person name="Shirley M."/>
            <person name="Wan K.L."/>
            <person name="Berriman M."/>
            <person name="Tomley F."/>
            <person name="Pain A."/>
        </authorList>
    </citation>
    <scope>NUCLEOTIDE SEQUENCE [LARGE SCALE GENOMIC DNA]</scope>
    <source>
        <strain evidence="1">Houghton</strain>
    </source>
</reference>
<name>U6LSQ9_9EIME</name>
<dbReference type="AlphaFoldDB" id="U6LSQ9"/>
<accession>U6LSQ9</accession>
<dbReference type="VEuPathDB" id="ToxoDB:EBH_0048650"/>
<evidence type="ECO:0000313" key="2">
    <source>
        <dbReference type="Proteomes" id="UP000030750"/>
    </source>
</evidence>
<dbReference type="EMBL" id="HG713109">
    <property type="protein sequence ID" value="CDJ52303.1"/>
    <property type="molecule type" value="Genomic_DNA"/>
</dbReference>